<protein>
    <recommendedName>
        <fullName evidence="3">Thiamin/hydroxymethyl pyrimidine-binding YkoF putative domain-containing protein</fullName>
    </recommendedName>
</protein>
<proteinExistence type="predicted"/>
<dbReference type="InterPro" id="IPR029756">
    <property type="entry name" value="MTH1187/YkoF-like"/>
</dbReference>
<gene>
    <name evidence="1" type="ORF">PGH07_08165</name>
</gene>
<dbReference type="Proteomes" id="UP001169069">
    <property type="component" value="Unassembled WGS sequence"/>
</dbReference>
<organism evidence="1 2">
    <name type="scientific">Sulfurovum zhangzhouensis</name>
    <dbReference type="NCBI Taxonomy" id="3019067"/>
    <lineage>
        <taxon>Bacteria</taxon>
        <taxon>Pseudomonadati</taxon>
        <taxon>Campylobacterota</taxon>
        <taxon>Epsilonproteobacteria</taxon>
        <taxon>Campylobacterales</taxon>
        <taxon>Sulfurovaceae</taxon>
        <taxon>Sulfurovum</taxon>
    </lineage>
</organism>
<reference evidence="1" key="1">
    <citation type="submission" date="2023-01" db="EMBL/GenBank/DDBJ databases">
        <title>Sulfurovum sp. zt1-1 genome assembly.</title>
        <authorList>
            <person name="Wang J."/>
        </authorList>
    </citation>
    <scope>NUCLEOTIDE SEQUENCE</scope>
    <source>
        <strain evidence="1">Zt1-1</strain>
    </source>
</reference>
<name>A0ABT7QZD5_9BACT</name>
<evidence type="ECO:0000313" key="2">
    <source>
        <dbReference type="Proteomes" id="UP001169069"/>
    </source>
</evidence>
<dbReference type="EMBL" id="JAQIBD010000002">
    <property type="protein sequence ID" value="MDM5272152.1"/>
    <property type="molecule type" value="Genomic_DNA"/>
</dbReference>
<comment type="caution">
    <text evidence="1">The sequence shown here is derived from an EMBL/GenBank/DDBJ whole genome shotgun (WGS) entry which is preliminary data.</text>
</comment>
<keyword evidence="2" id="KW-1185">Reference proteome</keyword>
<evidence type="ECO:0008006" key="3">
    <source>
        <dbReference type="Google" id="ProtNLM"/>
    </source>
</evidence>
<dbReference type="Gene3D" id="3.30.70.930">
    <property type="match status" value="1"/>
</dbReference>
<sequence length="85" mass="9834">MQISVDISLYPLKEMGYEQPILDFIAALEKEENVDIVRNELSTQIHGDYAIIMQLLQQEIYTVFEELPDSVFVIKLVGNNRKGIY</sequence>
<dbReference type="RefSeq" id="WP_289413905.1">
    <property type="nucleotide sequence ID" value="NZ_JAQIBD010000002.1"/>
</dbReference>
<accession>A0ABT7QZD5</accession>
<evidence type="ECO:0000313" key="1">
    <source>
        <dbReference type="EMBL" id="MDM5272152.1"/>
    </source>
</evidence>
<dbReference type="SUPFAM" id="SSF89957">
    <property type="entry name" value="MTH1187/YkoF-like"/>
    <property type="match status" value="1"/>
</dbReference>